<feature type="domain" description="Secretion system C-terminal sorting" evidence="3">
    <location>
        <begin position="746"/>
        <end position="811"/>
    </location>
</feature>
<evidence type="ECO:0000256" key="2">
    <source>
        <dbReference type="SAM" id="SignalP"/>
    </source>
</evidence>
<dbReference type="Proteomes" id="UP000516305">
    <property type="component" value="Chromosome"/>
</dbReference>
<dbReference type="InterPro" id="IPR026444">
    <property type="entry name" value="Secre_tail"/>
</dbReference>
<evidence type="ECO:0000259" key="3">
    <source>
        <dbReference type="Pfam" id="PF18962"/>
    </source>
</evidence>
<dbReference type="Pfam" id="PF18962">
    <property type="entry name" value="Por_Secre_tail"/>
    <property type="match status" value="1"/>
</dbReference>
<keyword evidence="5" id="KW-1185">Reference proteome</keyword>
<feature type="chain" id="PRO_5028961965" evidence="2">
    <location>
        <begin position="19"/>
        <end position="815"/>
    </location>
</feature>
<dbReference type="KEGG" id="chyd:H4K34_07005"/>
<dbReference type="AlphaFoldDB" id="A0A7H0VIN6"/>
<evidence type="ECO:0000256" key="1">
    <source>
        <dbReference type="ARBA" id="ARBA00022729"/>
    </source>
</evidence>
<evidence type="ECO:0000313" key="5">
    <source>
        <dbReference type="Proteomes" id="UP000516305"/>
    </source>
</evidence>
<dbReference type="EMBL" id="CP060139">
    <property type="protein sequence ID" value="QNR25584.1"/>
    <property type="molecule type" value="Genomic_DNA"/>
</dbReference>
<feature type="signal peptide" evidence="2">
    <location>
        <begin position="1"/>
        <end position="18"/>
    </location>
</feature>
<proteinExistence type="predicted"/>
<reference evidence="4 5" key="1">
    <citation type="submission" date="2020-08" db="EMBL/GenBank/DDBJ databases">
        <title>Croceimicrobium hydrocarbonivorans gen. nov., sp. nov., a novel marine bacterium isolated from a bacterial consortium that degrades polyethylene terephthalate.</title>
        <authorList>
            <person name="Liu R."/>
        </authorList>
    </citation>
    <scope>NUCLEOTIDE SEQUENCE [LARGE SCALE GENOMIC DNA]</scope>
    <source>
        <strain evidence="4 5">A20-9</strain>
    </source>
</reference>
<protein>
    <submittedName>
        <fullName evidence="4">T9SS type A sorting domain-containing protein</fullName>
    </submittedName>
</protein>
<dbReference type="NCBIfam" id="TIGR04183">
    <property type="entry name" value="Por_Secre_tail"/>
    <property type="match status" value="1"/>
</dbReference>
<keyword evidence="1 2" id="KW-0732">Signal</keyword>
<accession>A0A7H0VIN6</accession>
<evidence type="ECO:0000313" key="4">
    <source>
        <dbReference type="EMBL" id="QNR25584.1"/>
    </source>
</evidence>
<name>A0A7H0VIN6_9FLAO</name>
<organism evidence="4 5">
    <name type="scientific">Croceimicrobium hydrocarbonivorans</name>
    <dbReference type="NCBI Taxonomy" id="2761580"/>
    <lineage>
        <taxon>Bacteria</taxon>
        <taxon>Pseudomonadati</taxon>
        <taxon>Bacteroidota</taxon>
        <taxon>Flavobacteriia</taxon>
        <taxon>Flavobacteriales</taxon>
        <taxon>Owenweeksiaceae</taxon>
        <taxon>Croceimicrobium</taxon>
    </lineage>
</organism>
<dbReference type="RefSeq" id="WP_210760111.1">
    <property type="nucleotide sequence ID" value="NZ_CP060139.1"/>
</dbReference>
<sequence length="815" mass="90114">MKRFLFGLIFLCPLFSNASHIANGYMEYRIDANLMLHVELHLHQDLDNGIAVPTTPRNISGPLNFSLIYDPNRSREFEFNDLDCGTKYNYKEFVYFGSISIANLTPIAQGYSFSYDIGACLSQPTNISSCMNFRVEFSIFPKPDASGNLAWHPHSNIGANRLPIAAAYSNIRNFIDLVDEFQITGVDSSSSFLVLPNDPTGTVTYDTGYSATLPFPDLSESPTNGPLEYYNDQSLVVFGAQKGSFTPGLYGFAKSQEYYSDGVLVSRNSLFGGVVIDGADTNITPIQMQIISPDSTFMETSGPTVLNYELNIGDSLVIDFNSSSTEQVDLVLMDSLLLDPASMGIPAGSNFAFPVLTSLNANGNFRSELSNKVRFHWAPKGDNFLLGPDRYSFNFLVTLDTCGAVPKVLHLNFLLKRPAQILSNRQAVDSLLNCGNFSRNISVNYPYSDTLYWKPGNWVYDSTQRSTYTLPGNNGWLYLVNTDGLALDSVYIDSSSTNGSSNLSSGSNKIIVNNSPNPSQFQSWTISNSISIQSPTIDTLDFLGSGTYSVFSDPGPSYCQFQSDTIAVTEGNLWSSNISVGRFNKMAQDQVRLVDGDSGKSYSMALRMPNDARIFEEFFVFGFRNKKPASPISLQLEISTNQGFNQILQQNISNEEYLKFPVNFVIDSSTVVNIQISAPEQLELQMIESNDSLISINYLNFSQFKEWNLDPSGNTVSQASNLRFPLGIKYQGTIGIPETGSSNFSLFPNPSQGTLHLHSKIAHGKVPYQIYSSNGQLMQSGTVAGRDITWNLNNYSPGLYILKIEGESHRFLIQK</sequence>
<gene>
    <name evidence="4" type="ORF">H4K34_07005</name>
</gene>